<dbReference type="EMBL" id="AYKW01000001">
    <property type="protein sequence ID" value="PIL36658.1"/>
    <property type="molecule type" value="Genomic_DNA"/>
</dbReference>
<reference evidence="2 3" key="1">
    <citation type="journal article" date="2015" name="Sci. Rep.">
        <title>Chromosome-level genome map provides insights into diverse defense mechanisms in the medicinal fungus Ganoderma sinense.</title>
        <authorList>
            <person name="Zhu Y."/>
            <person name="Xu J."/>
            <person name="Sun C."/>
            <person name="Zhou S."/>
            <person name="Xu H."/>
            <person name="Nelson D.R."/>
            <person name="Qian J."/>
            <person name="Song J."/>
            <person name="Luo H."/>
            <person name="Xiang L."/>
            <person name="Li Y."/>
            <person name="Xu Z."/>
            <person name="Ji A."/>
            <person name="Wang L."/>
            <person name="Lu S."/>
            <person name="Hayward A."/>
            <person name="Sun W."/>
            <person name="Li X."/>
            <person name="Schwartz D.C."/>
            <person name="Wang Y."/>
            <person name="Chen S."/>
        </authorList>
    </citation>
    <scope>NUCLEOTIDE SEQUENCE [LARGE SCALE GENOMIC DNA]</scope>
    <source>
        <strain evidence="2 3">ZZ0214-1</strain>
    </source>
</reference>
<dbReference type="Proteomes" id="UP000230002">
    <property type="component" value="Unassembled WGS sequence"/>
</dbReference>
<gene>
    <name evidence="2" type="ORF">GSI_00347</name>
</gene>
<dbReference type="InterPro" id="IPR032675">
    <property type="entry name" value="LRR_dom_sf"/>
</dbReference>
<proteinExistence type="predicted"/>
<sequence length="663" mass="74049">MGQRHQAFLIARVRPHGAPQSDPGQRRCVAAIHHQWCYGLRPLLAMRRLITLMSHPENAAVVRAELQAIDGQYGSHGNEEPKIPHVPCPYTASLLLSAYGTDLEAGREIYVSDRSTDHIMRASMSCWYMQNDDGISIIDITQPDHPTYCFLLPVADDILDASGYLKPYDTADWCRTFLPRGRTVDEGEYDTESESENQDADLEFRFPRDERWYQRLRLQAIEGLEDVPIIPANILEEAWPYIRFVDTRPPLDDMTATTTEVLSEAVGVSFAVPSLVNITFEAAVKHTLDTEDVIDVEQLIFLPGKISEIMKIIHNLNPFPDSGIPLLARVLSELKEESRINLSGFQLSGTQLVEVLSNCGEISFLDASFNNVLVADDIPKLLEAIPTLRRLVTIGCPSIVDAHILTLVQNEPFRFKSLEGLLHPAFLTIEKPDPYPITFTLVGVDYIGVPGFDHDVLTCASAPFFTPAQVVQALIDILPWKDAKINSGYGGTTGPLTGFSALHGAARTPNEGFGRRAVVSVPLLSPKLPRGQQDFWVFAVYRADKSAYIFEEEKNRKNMWGFVHIKRSREHSAGDRSETSANSPTTGTGSGTTEQSRYSLRLYDLCGFLECMASEGRPMPSDAAISELERILYKKHRKTGKFYCPFMRQEDMPEMGIEASLLV</sequence>
<evidence type="ECO:0000256" key="1">
    <source>
        <dbReference type="SAM" id="MobiDB-lite"/>
    </source>
</evidence>
<dbReference type="STRING" id="1077348.A0A2G8SSV6"/>
<keyword evidence="3" id="KW-1185">Reference proteome</keyword>
<name>A0A2G8SSV6_9APHY</name>
<accession>A0A2G8SSV6</accession>
<evidence type="ECO:0000313" key="3">
    <source>
        <dbReference type="Proteomes" id="UP000230002"/>
    </source>
</evidence>
<dbReference type="AlphaFoldDB" id="A0A2G8SSV6"/>
<dbReference type="SUPFAM" id="SSF52047">
    <property type="entry name" value="RNI-like"/>
    <property type="match status" value="1"/>
</dbReference>
<organism evidence="2 3">
    <name type="scientific">Ganoderma sinense ZZ0214-1</name>
    <dbReference type="NCBI Taxonomy" id="1077348"/>
    <lineage>
        <taxon>Eukaryota</taxon>
        <taxon>Fungi</taxon>
        <taxon>Dikarya</taxon>
        <taxon>Basidiomycota</taxon>
        <taxon>Agaricomycotina</taxon>
        <taxon>Agaricomycetes</taxon>
        <taxon>Polyporales</taxon>
        <taxon>Polyporaceae</taxon>
        <taxon>Ganoderma</taxon>
    </lineage>
</organism>
<feature type="compositionally biased region" description="Low complexity" evidence="1">
    <location>
        <begin position="579"/>
        <end position="593"/>
    </location>
</feature>
<dbReference type="OrthoDB" id="3515175at2759"/>
<feature type="region of interest" description="Disordered" evidence="1">
    <location>
        <begin position="571"/>
        <end position="595"/>
    </location>
</feature>
<evidence type="ECO:0000313" key="2">
    <source>
        <dbReference type="EMBL" id="PIL36658.1"/>
    </source>
</evidence>
<dbReference type="Gene3D" id="3.80.10.10">
    <property type="entry name" value="Ribonuclease Inhibitor"/>
    <property type="match status" value="1"/>
</dbReference>
<comment type="caution">
    <text evidence="2">The sequence shown here is derived from an EMBL/GenBank/DDBJ whole genome shotgun (WGS) entry which is preliminary data.</text>
</comment>
<protein>
    <submittedName>
        <fullName evidence="2">Uncharacterized protein</fullName>
    </submittedName>
</protein>